<evidence type="ECO:0000313" key="1">
    <source>
        <dbReference type="EMBL" id="MFC4590666.1"/>
    </source>
</evidence>
<proteinExistence type="predicted"/>
<dbReference type="Proteomes" id="UP001595891">
    <property type="component" value="Unassembled WGS sequence"/>
</dbReference>
<dbReference type="EMBL" id="JBHSFN010000024">
    <property type="protein sequence ID" value="MFC4590666.1"/>
    <property type="molecule type" value="Genomic_DNA"/>
</dbReference>
<organism evidence="1 2">
    <name type="scientific">Sphaerisporangium corydalis</name>
    <dbReference type="NCBI Taxonomy" id="1441875"/>
    <lineage>
        <taxon>Bacteria</taxon>
        <taxon>Bacillati</taxon>
        <taxon>Actinomycetota</taxon>
        <taxon>Actinomycetes</taxon>
        <taxon>Streptosporangiales</taxon>
        <taxon>Streptosporangiaceae</taxon>
        <taxon>Sphaerisporangium</taxon>
    </lineage>
</organism>
<keyword evidence="2" id="KW-1185">Reference proteome</keyword>
<sequence length="219" mass="23189">MLRRLARSLINAVVALVVIAAAVYAHTFTMDQDDLDAPLSTRAAAGSAAATGRFSARLGKVVAASSLRLLTTTTEPVSGRVMILGTTRVGTPDVFVVTTVSATSSGAPTRLADAWLRTADGVEYAATDRVGPEFTLADRPVQDGWWVDVVFVFEVPREALPGSSVVVTAPSSNGIYDEIYPGRYDQLLPEAVLAVAPDDAAAKRILDDVKSSWQLVAKE</sequence>
<dbReference type="RefSeq" id="WP_262847811.1">
    <property type="nucleotide sequence ID" value="NZ_JANZYP010000067.1"/>
</dbReference>
<reference evidence="2" key="1">
    <citation type="journal article" date="2019" name="Int. J. Syst. Evol. Microbiol.">
        <title>The Global Catalogue of Microorganisms (GCM) 10K type strain sequencing project: providing services to taxonomists for standard genome sequencing and annotation.</title>
        <authorList>
            <consortium name="The Broad Institute Genomics Platform"/>
            <consortium name="The Broad Institute Genome Sequencing Center for Infectious Disease"/>
            <person name="Wu L."/>
            <person name="Ma J."/>
        </authorList>
    </citation>
    <scope>NUCLEOTIDE SEQUENCE [LARGE SCALE GENOMIC DNA]</scope>
    <source>
        <strain evidence="2">CCUG 49560</strain>
    </source>
</reference>
<protein>
    <recommendedName>
        <fullName evidence="3">DUF4352 domain-containing protein</fullName>
    </recommendedName>
</protein>
<gene>
    <name evidence="1" type="ORF">ACFO8L_31540</name>
</gene>
<evidence type="ECO:0008006" key="3">
    <source>
        <dbReference type="Google" id="ProtNLM"/>
    </source>
</evidence>
<comment type="caution">
    <text evidence="1">The sequence shown here is derived from an EMBL/GenBank/DDBJ whole genome shotgun (WGS) entry which is preliminary data.</text>
</comment>
<accession>A0ABV9ELW1</accession>
<name>A0ABV9ELW1_9ACTN</name>
<evidence type="ECO:0000313" key="2">
    <source>
        <dbReference type="Proteomes" id="UP001595891"/>
    </source>
</evidence>